<dbReference type="Proteomes" id="UP001732700">
    <property type="component" value="Chromosome 4D"/>
</dbReference>
<accession>A0ACD5XEJ6</accession>
<keyword evidence="2" id="KW-1185">Reference proteome</keyword>
<name>A0ACD5XEJ6_AVESA</name>
<reference evidence="1" key="2">
    <citation type="submission" date="2025-09" db="UniProtKB">
        <authorList>
            <consortium name="EnsemblPlants"/>
        </authorList>
    </citation>
    <scope>IDENTIFICATION</scope>
</reference>
<evidence type="ECO:0000313" key="1">
    <source>
        <dbReference type="EnsemblPlants" id="AVESA.00010b.r2.4DG0781100.1.CDS"/>
    </source>
</evidence>
<protein>
    <submittedName>
        <fullName evidence="1">Uncharacterized protein</fullName>
    </submittedName>
</protein>
<evidence type="ECO:0000313" key="2">
    <source>
        <dbReference type="Proteomes" id="UP001732700"/>
    </source>
</evidence>
<sequence>MDQDLLKAATSGDSTSMKHYACHNPGILLGKTLHWNTCLHISSLQGHKGFSTDVVALDDSLLSLQNLDGETPLVTAVRSGRIAVASALLGCYRARRLSEAILKKDKDGCNALHHAIRSGHRELALELIGAEPALSKDVNNFDDSPMFVAVNRNFTDVALRLLEIADSAHGGHYGYNALHAAVRNGNSVVAKRIMETRPGLARVAHKAVFTPMCTAVYRDTIGMLRVLLEHDSSLGYEMTSDGYTLLQVAAYGGHVDTARELLKHCPDAPCRGTRADRWTCLHTAVWNNYEEFVKFVLSMPELRKLINMQDSQGRTALHLAVEKCYPKIVAALLSHKDIDTTVMNNRGTSPAWVLSDIMDRAKTLNWNEVIMLMLRADPRGATSVYNLHAHTTRIMTDASRMDAKSLTQTYTSNTSLVAILITTITFAAPFTLPGGYSSASGREGLPIMSRKAAFQAFLISDTLAMSSSFIVAFICILARWKDYEFLIYYRSFTRKLMWFAYIATTTAFSTGLYTVLAAHLQWLAIAICALVGSLPIVTKLLGAWPYLKLKFRLGRNYKSDLLNMV</sequence>
<reference evidence="1" key="1">
    <citation type="submission" date="2021-05" db="EMBL/GenBank/DDBJ databases">
        <authorList>
            <person name="Scholz U."/>
            <person name="Mascher M."/>
            <person name="Fiebig A."/>
        </authorList>
    </citation>
    <scope>NUCLEOTIDE SEQUENCE [LARGE SCALE GENOMIC DNA]</scope>
</reference>
<organism evidence="1 2">
    <name type="scientific">Avena sativa</name>
    <name type="common">Oat</name>
    <dbReference type="NCBI Taxonomy" id="4498"/>
    <lineage>
        <taxon>Eukaryota</taxon>
        <taxon>Viridiplantae</taxon>
        <taxon>Streptophyta</taxon>
        <taxon>Embryophyta</taxon>
        <taxon>Tracheophyta</taxon>
        <taxon>Spermatophyta</taxon>
        <taxon>Magnoliopsida</taxon>
        <taxon>Liliopsida</taxon>
        <taxon>Poales</taxon>
        <taxon>Poaceae</taxon>
        <taxon>BOP clade</taxon>
        <taxon>Pooideae</taxon>
        <taxon>Poodae</taxon>
        <taxon>Poeae</taxon>
        <taxon>Poeae Chloroplast Group 1 (Aveneae type)</taxon>
        <taxon>Aveninae</taxon>
        <taxon>Avena</taxon>
    </lineage>
</organism>
<proteinExistence type="predicted"/>
<dbReference type="EnsemblPlants" id="AVESA.00010b.r2.4DG0781100.1">
    <property type="protein sequence ID" value="AVESA.00010b.r2.4DG0781100.1.CDS"/>
    <property type="gene ID" value="AVESA.00010b.r2.4DG0781100"/>
</dbReference>